<accession>A0ACC2WDZ4</accession>
<gene>
    <name evidence="1" type="ORF">QFC19_002064</name>
</gene>
<protein>
    <submittedName>
        <fullName evidence="1">Uncharacterized protein</fullName>
    </submittedName>
</protein>
<evidence type="ECO:0000313" key="1">
    <source>
        <dbReference type="EMBL" id="KAJ9109623.1"/>
    </source>
</evidence>
<sequence length="744" mass="84911">MPSHQDTFSATLAKINCDSMSLIGLQKEFILRYLREIQTPGLLYILILDDTTESLLNRILPKEKLLRVVTSVDKIDNKRRTQTFLEAIYFVELSAYNINCMIADVQVKRYKGGHGMFLPLLPTDTEALYVYNSSKFIQNPKVYDYFGGGNNMHTVPATLYPVESRVFLADSSTPNSMAIYYNDNCAELVLPQIRIAARTLVNLLVITGEYPLIRFFCPQDATHVAARLPELLADEVQRQIDDYAREHHDYPPVENQDKPRSILLITDRTMDLYAPLLHEFSYQAMAMDIVPSLEREGVYKYTTENENGDVVDLEARLDDEEDEDWVSLRHTHIIESSELIITKINDLIRNNPMMVDRLKATTSLDLMWVVAHLKGFDKERRQITLHKKLIDECLDRNSDRKLAEFAADFEQTCAAGGTSFEGVKNKTLHEDLVVLLARSDLHVNDKMRLVLIYALYRGGLVESDFIKLAKFIGVKDRQMVSLVQRCFTNMQKLGFPIVKLDVKQKRVVKEHFHTINNEGTYNTSRFGPGLKAVLQKAAKYQLDETWFPYFRDKPLDEDLPADATGSSSAAPGSNSLRNPRIKASWAQHSAKLGQQNRPKQRIFCYVAGGITYSEVRLMYELTEATNKDFFVGSEVILKPRDFLIGLQSVDKAKQIPDLDIPLYHKLQRPSEAPLHLFEVPKAPVVPQVNPSQMPNMAGLSVNASPNTNNQPSTNLPSHYQTRLSRQQEPEQKDKKKSKLKKFFK</sequence>
<proteinExistence type="predicted"/>
<reference evidence="1" key="1">
    <citation type="submission" date="2023-04" db="EMBL/GenBank/DDBJ databases">
        <title>Draft Genome sequencing of Naganishia species isolated from polar environments using Oxford Nanopore Technology.</title>
        <authorList>
            <person name="Leo P."/>
            <person name="Venkateswaran K."/>
        </authorList>
    </citation>
    <scope>NUCLEOTIDE SEQUENCE</scope>
    <source>
        <strain evidence="1">MNA-CCFEE 5261</strain>
    </source>
</reference>
<organism evidence="1 2">
    <name type="scientific">Naganishia cerealis</name>
    <dbReference type="NCBI Taxonomy" id="610337"/>
    <lineage>
        <taxon>Eukaryota</taxon>
        <taxon>Fungi</taxon>
        <taxon>Dikarya</taxon>
        <taxon>Basidiomycota</taxon>
        <taxon>Agaricomycotina</taxon>
        <taxon>Tremellomycetes</taxon>
        <taxon>Filobasidiales</taxon>
        <taxon>Filobasidiaceae</taxon>
        <taxon>Naganishia</taxon>
    </lineage>
</organism>
<name>A0ACC2WDZ4_9TREE</name>
<keyword evidence="2" id="KW-1185">Reference proteome</keyword>
<dbReference type="Proteomes" id="UP001241377">
    <property type="component" value="Unassembled WGS sequence"/>
</dbReference>
<evidence type="ECO:0000313" key="2">
    <source>
        <dbReference type="Proteomes" id="UP001241377"/>
    </source>
</evidence>
<comment type="caution">
    <text evidence="1">The sequence shown here is derived from an EMBL/GenBank/DDBJ whole genome shotgun (WGS) entry which is preliminary data.</text>
</comment>
<dbReference type="EMBL" id="JASBWR010000017">
    <property type="protein sequence ID" value="KAJ9109623.1"/>
    <property type="molecule type" value="Genomic_DNA"/>
</dbReference>